<dbReference type="RefSeq" id="WP_284280094.1">
    <property type="nucleotide sequence ID" value="NZ_BSOJ01000007.1"/>
</dbReference>
<dbReference type="SUPFAM" id="SSF55961">
    <property type="entry name" value="Bet v1-like"/>
    <property type="match status" value="1"/>
</dbReference>
<gene>
    <name evidence="2" type="ORF">GCM10007875_07570</name>
</gene>
<keyword evidence="1" id="KW-0732">Signal</keyword>
<keyword evidence="3" id="KW-1185">Reference proteome</keyword>
<evidence type="ECO:0000313" key="2">
    <source>
        <dbReference type="EMBL" id="GLR25669.1"/>
    </source>
</evidence>
<dbReference type="PANTHER" id="PTHR39332">
    <property type="entry name" value="BLL4707 PROTEIN"/>
    <property type="match status" value="1"/>
</dbReference>
<dbReference type="Proteomes" id="UP001156664">
    <property type="component" value="Unassembled WGS sequence"/>
</dbReference>
<feature type="chain" id="PRO_5047479916" evidence="1">
    <location>
        <begin position="20"/>
        <end position="174"/>
    </location>
</feature>
<comment type="caution">
    <text evidence="2">The sequence shown here is derived from an EMBL/GenBank/DDBJ whole genome shotgun (WGS) entry which is preliminary data.</text>
</comment>
<dbReference type="EMBL" id="BSOJ01000007">
    <property type="protein sequence ID" value="GLR25669.1"/>
    <property type="molecule type" value="Genomic_DNA"/>
</dbReference>
<evidence type="ECO:0000313" key="3">
    <source>
        <dbReference type="Proteomes" id="UP001156664"/>
    </source>
</evidence>
<sequence length="174" mass="19111">MLKKWILTCALLLPALSFASPPKMLTVERTVSIDAPATTVWESSKSFDGLPSWHPGFSKDEIVKGKNNTAGAVRQLTIKDGPSFTEQLTRFNEKSKSFSYKIVESPLPIVAYHSIFKVISTGKNSSKVVWTGHFKRKNTTDNPPKGEGDADVIQLITGVYDGGLNNLKSQLEAK</sequence>
<reference evidence="3" key="1">
    <citation type="journal article" date="2019" name="Int. J. Syst. Evol. Microbiol.">
        <title>The Global Catalogue of Microorganisms (GCM) 10K type strain sequencing project: providing services to taxonomists for standard genome sequencing and annotation.</title>
        <authorList>
            <consortium name="The Broad Institute Genomics Platform"/>
            <consortium name="The Broad Institute Genome Sequencing Center for Infectious Disease"/>
            <person name="Wu L."/>
            <person name="Ma J."/>
        </authorList>
    </citation>
    <scope>NUCLEOTIDE SEQUENCE [LARGE SCALE GENOMIC DNA]</scope>
    <source>
        <strain evidence="3">NBRC 105857</strain>
    </source>
</reference>
<evidence type="ECO:0000256" key="1">
    <source>
        <dbReference type="SAM" id="SignalP"/>
    </source>
</evidence>
<dbReference type="Gene3D" id="3.30.530.20">
    <property type="match status" value="1"/>
</dbReference>
<organism evidence="2 3">
    <name type="scientific">Limnobacter litoralis</name>
    <dbReference type="NCBI Taxonomy" id="481366"/>
    <lineage>
        <taxon>Bacteria</taxon>
        <taxon>Pseudomonadati</taxon>
        <taxon>Pseudomonadota</taxon>
        <taxon>Betaproteobacteria</taxon>
        <taxon>Burkholderiales</taxon>
        <taxon>Burkholderiaceae</taxon>
        <taxon>Limnobacter</taxon>
    </lineage>
</organism>
<proteinExistence type="predicted"/>
<dbReference type="Pfam" id="PF10604">
    <property type="entry name" value="Polyketide_cyc2"/>
    <property type="match status" value="1"/>
</dbReference>
<name>A0ABQ5YS95_9BURK</name>
<dbReference type="PANTHER" id="PTHR39332:SF7">
    <property type="entry name" value="SRPBCC FAMILY PROTEIN"/>
    <property type="match status" value="1"/>
</dbReference>
<dbReference type="CDD" id="cd07821">
    <property type="entry name" value="PYR_PYL_RCAR_like"/>
    <property type="match status" value="1"/>
</dbReference>
<protein>
    <submittedName>
        <fullName evidence="2">Polyketide cyclase</fullName>
    </submittedName>
</protein>
<feature type="signal peptide" evidence="1">
    <location>
        <begin position="1"/>
        <end position="19"/>
    </location>
</feature>
<dbReference type="InterPro" id="IPR019587">
    <property type="entry name" value="Polyketide_cyclase/dehydratase"/>
</dbReference>
<accession>A0ABQ5YS95</accession>
<dbReference type="InterPro" id="IPR023393">
    <property type="entry name" value="START-like_dom_sf"/>
</dbReference>